<dbReference type="InterPro" id="IPR044946">
    <property type="entry name" value="Restrct_endonuc_typeI_TRD_sf"/>
</dbReference>
<dbReference type="EMBL" id="CP049865">
    <property type="protein sequence ID" value="QIK72740.1"/>
    <property type="molecule type" value="Genomic_DNA"/>
</dbReference>
<keyword evidence="6" id="KW-1185">Reference proteome</keyword>
<evidence type="ECO:0000256" key="1">
    <source>
        <dbReference type="ARBA" id="ARBA00010923"/>
    </source>
</evidence>
<name>A0A6G7Y7H8_9ACTN</name>
<comment type="similarity">
    <text evidence="1">Belongs to the type-I restriction system S methylase family.</text>
</comment>
<dbReference type="Gene3D" id="3.90.220.20">
    <property type="entry name" value="DNA methylase specificity domains"/>
    <property type="match status" value="2"/>
</dbReference>
<dbReference type="Pfam" id="PF01420">
    <property type="entry name" value="Methylase_S"/>
    <property type="match status" value="1"/>
</dbReference>
<dbReference type="GO" id="GO:0009307">
    <property type="term" value="P:DNA restriction-modification system"/>
    <property type="evidence" value="ECO:0007669"/>
    <property type="project" value="UniProtKB-KW"/>
</dbReference>
<gene>
    <name evidence="5" type="ORF">G7070_11225</name>
</gene>
<keyword evidence="2" id="KW-0680">Restriction system</keyword>
<evidence type="ECO:0000313" key="5">
    <source>
        <dbReference type="EMBL" id="QIK72740.1"/>
    </source>
</evidence>
<dbReference type="GO" id="GO:0003677">
    <property type="term" value="F:DNA binding"/>
    <property type="evidence" value="ECO:0007669"/>
    <property type="project" value="UniProtKB-KW"/>
</dbReference>
<feature type="domain" description="Type I restriction modification DNA specificity" evidence="4">
    <location>
        <begin position="79"/>
        <end position="184"/>
    </location>
</feature>
<dbReference type="SUPFAM" id="SSF116734">
    <property type="entry name" value="DNA methylase specificity domain"/>
    <property type="match status" value="2"/>
</dbReference>
<protein>
    <recommendedName>
        <fullName evidence="4">Type I restriction modification DNA specificity domain-containing protein</fullName>
    </recommendedName>
</protein>
<dbReference type="PANTHER" id="PTHR30408">
    <property type="entry name" value="TYPE-1 RESTRICTION ENZYME ECOKI SPECIFICITY PROTEIN"/>
    <property type="match status" value="1"/>
</dbReference>
<dbReference type="REBASE" id="396957">
    <property type="entry name" value="S.PspHDW11ORF11220P"/>
</dbReference>
<evidence type="ECO:0000256" key="3">
    <source>
        <dbReference type="ARBA" id="ARBA00023125"/>
    </source>
</evidence>
<keyword evidence="3" id="KW-0238">DNA-binding</keyword>
<dbReference type="InterPro" id="IPR052021">
    <property type="entry name" value="Type-I_RS_S_subunit"/>
</dbReference>
<dbReference type="RefSeq" id="WP_166233813.1">
    <property type="nucleotide sequence ID" value="NZ_CP049865.1"/>
</dbReference>
<organism evidence="5 6">
    <name type="scientific">Propioniciclava coleopterorum</name>
    <dbReference type="NCBI Taxonomy" id="2714937"/>
    <lineage>
        <taxon>Bacteria</taxon>
        <taxon>Bacillati</taxon>
        <taxon>Actinomycetota</taxon>
        <taxon>Actinomycetes</taxon>
        <taxon>Propionibacteriales</taxon>
        <taxon>Propionibacteriaceae</taxon>
        <taxon>Propioniciclava</taxon>
    </lineage>
</organism>
<dbReference type="Proteomes" id="UP000501058">
    <property type="component" value="Chromosome"/>
</dbReference>
<accession>A0A6G7Y7H8</accession>
<evidence type="ECO:0000256" key="2">
    <source>
        <dbReference type="ARBA" id="ARBA00022747"/>
    </source>
</evidence>
<reference evidence="5 6" key="1">
    <citation type="submission" date="2020-03" db="EMBL/GenBank/DDBJ databases">
        <title>Propioniciclava sp. nov., isolated from Hydrophilus acuminatus.</title>
        <authorList>
            <person name="Hyun D.-W."/>
            <person name="Bae J.-W."/>
        </authorList>
    </citation>
    <scope>NUCLEOTIDE SEQUENCE [LARGE SCALE GENOMIC DNA]</scope>
    <source>
        <strain evidence="5 6">HDW11</strain>
    </source>
</reference>
<dbReference type="AlphaFoldDB" id="A0A6G7Y7H8"/>
<dbReference type="InterPro" id="IPR000055">
    <property type="entry name" value="Restrct_endonuc_typeI_TRD"/>
</dbReference>
<sequence length="342" mass="37203">MSFRELRLSRVARIKLGKMLQTEPASGADIEADYLRAAHVQPNGLILDLGDDQRMWFGPKELLDHDLRADDVVIVEGGAGYGRSALIRTPRPGWGFQNSIVRVRPKPGIADGAFLDYVLQARLFDGSIPLVCSTATIPHFTAEKVAAFPVPVPPLSEQQAIADFLGRETAKIDALIEKQTALIERLRERRDSVWSRLYQAVESDEVPVRRMVSSLVDGPFGSSLTSAHYSEAGVRVIRLGNIGINEFRDEDQAFVSEAYGHQLSAHSALPGDVVMAGLGDERMPLGRAAVVPSGLGSAIVKADCYRLRPIPGVLASYLAWALSAPPVRPQALDLSREQPAHG</sequence>
<evidence type="ECO:0000259" key="4">
    <source>
        <dbReference type="Pfam" id="PF01420"/>
    </source>
</evidence>
<dbReference type="KEGG" id="prv:G7070_11225"/>
<proteinExistence type="inferred from homology"/>
<evidence type="ECO:0000313" key="6">
    <source>
        <dbReference type="Proteomes" id="UP000501058"/>
    </source>
</evidence>
<dbReference type="PANTHER" id="PTHR30408:SF12">
    <property type="entry name" value="TYPE I RESTRICTION ENZYME MJAVIII SPECIFICITY SUBUNIT"/>
    <property type="match status" value="1"/>
</dbReference>